<evidence type="ECO:0000313" key="3">
    <source>
        <dbReference type="Proteomes" id="UP000007305"/>
    </source>
</evidence>
<feature type="compositionally biased region" description="Polar residues" evidence="1">
    <location>
        <begin position="310"/>
        <end position="321"/>
    </location>
</feature>
<sequence>MKIIHINFKVYRDVRTYLGCEDLEAGVLDVPAELGDGPAGAAERLGVVEGVAEVVAAAGGPVQPERRPQQLVLVAAGGRVVALDHVDAFVVAAAVGVGEFEQLLRVVEQQVRVVRVPGAAEHGGRGGHGGGGLGGDLGARVLRVHLVRAARRGHVLGPLPAVVVRVAVPDLRPQLGGRRVRLHEVVGAPLDGLQRVRQLPRAGHAAAVLQDAPGQQRHRERHGQAELHVVSGVVVPAHQVHPLLQPVRQPRVAPPPHPLVVRQPPRPLRLEVEQALAQRIAVVVRGGGGGGERDGGQGQGHEADGHVAHCTSQPPATTTSD</sequence>
<keyword evidence="3" id="KW-1185">Reference proteome</keyword>
<dbReference type="InParanoid" id="A0A804PFF3"/>
<dbReference type="Proteomes" id="UP000007305">
    <property type="component" value="Chromosome 5"/>
</dbReference>
<reference evidence="2" key="3">
    <citation type="submission" date="2021-05" db="UniProtKB">
        <authorList>
            <consortium name="EnsemblPlants"/>
        </authorList>
    </citation>
    <scope>IDENTIFICATION</scope>
    <source>
        <strain evidence="2">cv. B73</strain>
    </source>
</reference>
<reference evidence="2" key="2">
    <citation type="submission" date="2019-07" db="EMBL/GenBank/DDBJ databases">
        <authorList>
            <person name="Seetharam A."/>
            <person name="Woodhouse M."/>
            <person name="Cannon E."/>
        </authorList>
    </citation>
    <scope>NUCLEOTIDE SEQUENCE [LARGE SCALE GENOMIC DNA]</scope>
    <source>
        <strain evidence="2">cv. B73</strain>
    </source>
</reference>
<feature type="compositionally biased region" description="Basic and acidic residues" evidence="1">
    <location>
        <begin position="291"/>
        <end position="307"/>
    </location>
</feature>
<evidence type="ECO:0000313" key="2">
    <source>
        <dbReference type="EnsemblPlants" id="Zm00001eb232440_P001"/>
    </source>
</evidence>
<dbReference type="EnsemblPlants" id="Zm00001eb232440_T001">
    <property type="protein sequence ID" value="Zm00001eb232440_P001"/>
    <property type="gene ID" value="Zm00001eb232440"/>
</dbReference>
<name>A0A804PFF3_MAIZE</name>
<protein>
    <submittedName>
        <fullName evidence="2">Uncharacterized protein</fullName>
    </submittedName>
</protein>
<accession>A0A804PFF3</accession>
<evidence type="ECO:0000256" key="1">
    <source>
        <dbReference type="SAM" id="MobiDB-lite"/>
    </source>
</evidence>
<organism evidence="2 3">
    <name type="scientific">Zea mays</name>
    <name type="common">Maize</name>
    <dbReference type="NCBI Taxonomy" id="4577"/>
    <lineage>
        <taxon>Eukaryota</taxon>
        <taxon>Viridiplantae</taxon>
        <taxon>Streptophyta</taxon>
        <taxon>Embryophyta</taxon>
        <taxon>Tracheophyta</taxon>
        <taxon>Spermatophyta</taxon>
        <taxon>Magnoliopsida</taxon>
        <taxon>Liliopsida</taxon>
        <taxon>Poales</taxon>
        <taxon>Poaceae</taxon>
        <taxon>PACMAD clade</taxon>
        <taxon>Panicoideae</taxon>
        <taxon>Andropogonodae</taxon>
        <taxon>Andropogoneae</taxon>
        <taxon>Tripsacinae</taxon>
        <taxon>Zea</taxon>
    </lineage>
</organism>
<dbReference type="AlphaFoldDB" id="A0A804PFF3"/>
<proteinExistence type="predicted"/>
<dbReference type="Gramene" id="Zm00001eb232440_T001">
    <property type="protein sequence ID" value="Zm00001eb232440_P001"/>
    <property type="gene ID" value="Zm00001eb232440"/>
</dbReference>
<feature type="region of interest" description="Disordered" evidence="1">
    <location>
        <begin position="286"/>
        <end position="321"/>
    </location>
</feature>
<dbReference type="FunCoup" id="A0A804PFF3">
    <property type="interactions" value="11"/>
</dbReference>
<reference evidence="3" key="1">
    <citation type="journal article" date="2009" name="Science">
        <title>The B73 maize genome: complexity, diversity, and dynamics.</title>
        <authorList>
            <person name="Schnable P.S."/>
            <person name="Ware D."/>
            <person name="Fulton R.S."/>
            <person name="Stein J.C."/>
            <person name="Wei F."/>
            <person name="Pasternak S."/>
            <person name="Liang C."/>
            <person name="Zhang J."/>
            <person name="Fulton L."/>
            <person name="Graves T.A."/>
            <person name="Minx P."/>
            <person name="Reily A.D."/>
            <person name="Courtney L."/>
            <person name="Kruchowski S.S."/>
            <person name="Tomlinson C."/>
            <person name="Strong C."/>
            <person name="Delehaunty K."/>
            <person name="Fronick C."/>
            <person name="Courtney B."/>
            <person name="Rock S.M."/>
            <person name="Belter E."/>
            <person name="Du F."/>
            <person name="Kim K."/>
            <person name="Abbott R.M."/>
            <person name="Cotton M."/>
            <person name="Levy A."/>
            <person name="Marchetto P."/>
            <person name="Ochoa K."/>
            <person name="Jackson S.M."/>
            <person name="Gillam B."/>
            <person name="Chen W."/>
            <person name="Yan L."/>
            <person name="Higginbotham J."/>
            <person name="Cardenas M."/>
            <person name="Waligorski J."/>
            <person name="Applebaum E."/>
            <person name="Phelps L."/>
            <person name="Falcone J."/>
            <person name="Kanchi K."/>
            <person name="Thane T."/>
            <person name="Scimone A."/>
            <person name="Thane N."/>
            <person name="Henke J."/>
            <person name="Wang T."/>
            <person name="Ruppert J."/>
            <person name="Shah N."/>
            <person name="Rotter K."/>
            <person name="Hodges J."/>
            <person name="Ingenthron E."/>
            <person name="Cordes M."/>
            <person name="Kohlberg S."/>
            <person name="Sgro J."/>
            <person name="Delgado B."/>
            <person name="Mead K."/>
            <person name="Chinwalla A."/>
            <person name="Leonard S."/>
            <person name="Crouse K."/>
            <person name="Collura K."/>
            <person name="Kudrna D."/>
            <person name="Currie J."/>
            <person name="He R."/>
            <person name="Angelova A."/>
            <person name="Rajasekar S."/>
            <person name="Mueller T."/>
            <person name="Lomeli R."/>
            <person name="Scara G."/>
            <person name="Ko A."/>
            <person name="Delaney K."/>
            <person name="Wissotski M."/>
            <person name="Lopez G."/>
            <person name="Campos D."/>
            <person name="Braidotti M."/>
            <person name="Ashley E."/>
            <person name="Golser W."/>
            <person name="Kim H."/>
            <person name="Lee S."/>
            <person name="Lin J."/>
            <person name="Dujmic Z."/>
            <person name="Kim W."/>
            <person name="Talag J."/>
            <person name="Zuccolo A."/>
            <person name="Fan C."/>
            <person name="Sebastian A."/>
            <person name="Kramer M."/>
            <person name="Spiegel L."/>
            <person name="Nascimento L."/>
            <person name="Zutavern T."/>
            <person name="Miller B."/>
            <person name="Ambroise C."/>
            <person name="Muller S."/>
            <person name="Spooner W."/>
            <person name="Narechania A."/>
            <person name="Ren L."/>
            <person name="Wei S."/>
            <person name="Kumari S."/>
            <person name="Faga B."/>
            <person name="Levy M.J."/>
            <person name="McMahan L."/>
            <person name="Van Buren P."/>
            <person name="Vaughn M.W."/>
            <person name="Ying K."/>
            <person name="Yeh C.-T."/>
            <person name="Emrich S.J."/>
            <person name="Jia Y."/>
            <person name="Kalyanaraman A."/>
            <person name="Hsia A.-P."/>
            <person name="Barbazuk W.B."/>
            <person name="Baucom R.S."/>
            <person name="Brutnell T.P."/>
            <person name="Carpita N.C."/>
            <person name="Chaparro C."/>
            <person name="Chia J.-M."/>
            <person name="Deragon J.-M."/>
            <person name="Estill J.C."/>
            <person name="Fu Y."/>
            <person name="Jeddeloh J.A."/>
            <person name="Han Y."/>
            <person name="Lee H."/>
            <person name="Li P."/>
            <person name="Lisch D.R."/>
            <person name="Liu S."/>
            <person name="Liu Z."/>
            <person name="Nagel D.H."/>
            <person name="McCann M.C."/>
            <person name="SanMiguel P."/>
            <person name="Myers A.M."/>
            <person name="Nettleton D."/>
            <person name="Nguyen J."/>
            <person name="Penning B.W."/>
            <person name="Ponnala L."/>
            <person name="Schneider K.L."/>
            <person name="Schwartz D.C."/>
            <person name="Sharma A."/>
            <person name="Soderlund C."/>
            <person name="Springer N.M."/>
            <person name="Sun Q."/>
            <person name="Wang H."/>
            <person name="Waterman M."/>
            <person name="Westerman R."/>
            <person name="Wolfgruber T.K."/>
            <person name="Yang L."/>
            <person name="Yu Y."/>
            <person name="Zhang L."/>
            <person name="Zhou S."/>
            <person name="Zhu Q."/>
            <person name="Bennetzen J.L."/>
            <person name="Dawe R.K."/>
            <person name="Jiang J."/>
            <person name="Jiang N."/>
            <person name="Presting G.G."/>
            <person name="Wessler S.R."/>
            <person name="Aluru S."/>
            <person name="Martienssen R.A."/>
            <person name="Clifton S.W."/>
            <person name="McCombie W.R."/>
            <person name="Wing R.A."/>
            <person name="Wilson R.K."/>
        </authorList>
    </citation>
    <scope>NUCLEOTIDE SEQUENCE [LARGE SCALE GENOMIC DNA]</scope>
    <source>
        <strain evidence="3">cv. B73</strain>
    </source>
</reference>